<dbReference type="WBParaSite" id="TMUE_1000005389.1">
    <property type="protein sequence ID" value="TMUE_1000005389.1"/>
    <property type="gene ID" value="WBGene00289607"/>
</dbReference>
<proteinExistence type="predicted"/>
<sequence length="255" mass="29027">MCMRLPYSKGLQLNASAIRYVWEHSEWLNTSPAPNEHTFGHAYTGDDVDVLKIRAQPANQKRPRIDNNSAEPEQTARESVRACQFSCAVDLNKRLYECHYTGSRAWFALLMAKRLGIDDPTVHIPTTVNVSLPRQFENGDFLEWATRFELCSRSNGWTDSVMAMKLPTLLEGEAYIVYQGLPEEVLNSYVQLKEALTSRLHPDKLGHSALQRFEERKLQPGETVECFAYHLRRLLTLAIPSLDAESRVLDVCAQS</sequence>
<protein>
    <submittedName>
        <fullName evidence="2">J domain-containing protein</fullName>
    </submittedName>
</protein>
<organism evidence="1 2">
    <name type="scientific">Trichuris muris</name>
    <name type="common">Mouse whipworm</name>
    <dbReference type="NCBI Taxonomy" id="70415"/>
    <lineage>
        <taxon>Eukaryota</taxon>
        <taxon>Metazoa</taxon>
        <taxon>Ecdysozoa</taxon>
        <taxon>Nematoda</taxon>
        <taxon>Enoplea</taxon>
        <taxon>Dorylaimia</taxon>
        <taxon>Trichinellida</taxon>
        <taxon>Trichuridae</taxon>
        <taxon>Trichuris</taxon>
    </lineage>
</organism>
<evidence type="ECO:0000313" key="1">
    <source>
        <dbReference type="Proteomes" id="UP000046395"/>
    </source>
</evidence>
<reference evidence="2" key="1">
    <citation type="submission" date="2019-12" db="UniProtKB">
        <authorList>
            <consortium name="WormBaseParasite"/>
        </authorList>
    </citation>
    <scope>IDENTIFICATION</scope>
</reference>
<keyword evidence="1" id="KW-1185">Reference proteome</keyword>
<dbReference type="AlphaFoldDB" id="A0A5S6QDX7"/>
<accession>A0A5S6QDX7</accession>
<name>A0A5S6QDX7_TRIMR</name>
<dbReference type="Proteomes" id="UP000046395">
    <property type="component" value="Unassembled WGS sequence"/>
</dbReference>
<evidence type="ECO:0000313" key="2">
    <source>
        <dbReference type="WBParaSite" id="TMUE_1000005389.1"/>
    </source>
</evidence>